<comment type="caution">
    <text evidence="1">The sequence shown here is derived from an EMBL/GenBank/DDBJ whole genome shotgun (WGS) entry which is preliminary data.</text>
</comment>
<dbReference type="Proteomes" id="UP000789738">
    <property type="component" value="Unassembled WGS sequence"/>
</dbReference>
<proteinExistence type="predicted"/>
<dbReference type="Gene3D" id="3.40.720.10">
    <property type="entry name" value="Alkaline Phosphatase, subunit A"/>
    <property type="match status" value="1"/>
</dbReference>
<dbReference type="AlphaFoldDB" id="A0AA86JZ27"/>
<dbReference type="RefSeq" id="WP_342350344.1">
    <property type="nucleotide sequence ID" value="NZ_CAKJVE010000004.1"/>
</dbReference>
<protein>
    <submittedName>
        <fullName evidence="1">Uncharacterized protein</fullName>
    </submittedName>
</protein>
<dbReference type="SUPFAM" id="SSF53335">
    <property type="entry name" value="S-adenosyl-L-methionine-dependent methyltransferases"/>
    <property type="match status" value="1"/>
</dbReference>
<organism evidence="1 2">
    <name type="scientific">Clostridium neonatale</name>
    <dbReference type="NCBI Taxonomy" id="137838"/>
    <lineage>
        <taxon>Bacteria</taxon>
        <taxon>Bacillati</taxon>
        <taxon>Bacillota</taxon>
        <taxon>Clostridia</taxon>
        <taxon>Eubacteriales</taxon>
        <taxon>Clostridiaceae</taxon>
        <taxon>Clostridium</taxon>
    </lineage>
</organism>
<dbReference type="SUPFAM" id="SSF53649">
    <property type="entry name" value="Alkaline phosphatase-like"/>
    <property type="match status" value="1"/>
</dbReference>
<dbReference type="InterPro" id="IPR029063">
    <property type="entry name" value="SAM-dependent_MTases_sf"/>
</dbReference>
<name>A0AA86JZ27_9CLOT</name>
<evidence type="ECO:0000313" key="1">
    <source>
        <dbReference type="EMBL" id="CAG9705217.1"/>
    </source>
</evidence>
<dbReference type="Gene3D" id="3.40.50.720">
    <property type="entry name" value="NAD(P)-binding Rossmann-like Domain"/>
    <property type="match status" value="1"/>
</dbReference>
<dbReference type="EMBL" id="CAKJVE010000004">
    <property type="protein sequence ID" value="CAG9705217.1"/>
    <property type="molecule type" value="Genomic_DNA"/>
</dbReference>
<accession>A0AA86JZ27</accession>
<gene>
    <name evidence="1" type="ORF">CNEO_41718</name>
</gene>
<sequence>MVDIDLLLEKILIKYELNLDEQEPTLYEKYVKNNIKIKWNSIDENLRIAIWGAGEHTIELLDLVKNETKNIICIVDKNSQLHGERLNQIKIVSPEMLKEYRIDLIVVSAPTYQNEIINEIVKLQYKYLDIYDIVNECNMPIQPWYAWGNEKFAKTHYYNYCLGLFLVRKLYCKEKNIYVKKEMLLDIIKEYLRVKDFVYAKKYIKIFLYRNYYHKKDLRKFLTELESLLCQIQKKIKNNKNNNFLVIICDGMRYSEFDNIIDKKINAPFISEFCERSVFYTNAIANSTHTRPCIDAMLTGKLVLDDKRYKSKKYVIGLKESNLFCTLIKENYKIYNDTITRIVDDNINIKNIRVEHDIFESSTEQLWRMLKYLFLDNGKKYFT</sequence>
<evidence type="ECO:0000313" key="2">
    <source>
        <dbReference type="Proteomes" id="UP000789738"/>
    </source>
</evidence>
<dbReference type="InterPro" id="IPR017850">
    <property type="entry name" value="Alkaline_phosphatase_core_sf"/>
</dbReference>
<reference evidence="1" key="1">
    <citation type="submission" date="2021-10" db="EMBL/GenBank/DDBJ databases">
        <authorList>
            <person name="Mesa V."/>
        </authorList>
    </citation>
    <scope>NUCLEOTIDE SEQUENCE</scope>
    <source>
        <strain evidence="1">CC3_PB</strain>
    </source>
</reference>